<feature type="region of interest" description="Disordered" evidence="1">
    <location>
        <begin position="109"/>
        <end position="134"/>
    </location>
</feature>
<feature type="region of interest" description="Disordered" evidence="1">
    <location>
        <begin position="171"/>
        <end position="264"/>
    </location>
</feature>
<gene>
    <name evidence="2" type="ORF">VC83_06237</name>
</gene>
<organism evidence="2">
    <name type="scientific">Pseudogymnoascus destructans</name>
    <dbReference type="NCBI Taxonomy" id="655981"/>
    <lineage>
        <taxon>Eukaryota</taxon>
        <taxon>Fungi</taxon>
        <taxon>Dikarya</taxon>
        <taxon>Ascomycota</taxon>
        <taxon>Pezizomycotina</taxon>
        <taxon>Leotiomycetes</taxon>
        <taxon>Thelebolales</taxon>
        <taxon>Thelebolaceae</taxon>
        <taxon>Pseudogymnoascus</taxon>
    </lineage>
</organism>
<reference evidence="2" key="1">
    <citation type="submission" date="2016-03" db="EMBL/GenBank/DDBJ databases">
        <title>Updated assembly of Pseudogymnoascus destructans, the fungus causing white-nose syndrome of bats.</title>
        <authorList>
            <person name="Palmer J.M."/>
            <person name="Drees K.P."/>
            <person name="Foster J.T."/>
            <person name="Lindner D.L."/>
        </authorList>
    </citation>
    <scope>NUCLEOTIDE SEQUENCE [LARGE SCALE GENOMIC DNA]</scope>
    <source>
        <strain evidence="2">20631-21</strain>
    </source>
</reference>
<feature type="compositionally biased region" description="Pro residues" evidence="1">
    <location>
        <begin position="175"/>
        <end position="184"/>
    </location>
</feature>
<dbReference type="Proteomes" id="UP000077154">
    <property type="component" value="Unassembled WGS sequence"/>
</dbReference>
<feature type="compositionally biased region" description="Low complexity" evidence="1">
    <location>
        <begin position="109"/>
        <end position="123"/>
    </location>
</feature>
<protein>
    <submittedName>
        <fullName evidence="2">Uncharacterized protein</fullName>
    </submittedName>
</protein>
<dbReference type="RefSeq" id="XP_024324266.1">
    <property type="nucleotide sequence ID" value="XM_024469840.1"/>
</dbReference>
<dbReference type="EMBL" id="KV441395">
    <property type="protein sequence ID" value="OAF58982.1"/>
    <property type="molecule type" value="Genomic_DNA"/>
</dbReference>
<feature type="compositionally biased region" description="Low complexity" evidence="1">
    <location>
        <begin position="252"/>
        <end position="264"/>
    </location>
</feature>
<dbReference type="AlphaFoldDB" id="A0A177AC36"/>
<accession>A0A177AC36</accession>
<proteinExistence type="predicted"/>
<dbReference type="VEuPathDB" id="FungiDB:GMDG_04174"/>
<feature type="compositionally biased region" description="Pro residues" evidence="1">
    <location>
        <begin position="231"/>
        <end position="251"/>
    </location>
</feature>
<dbReference type="GeneID" id="36289299"/>
<evidence type="ECO:0000256" key="1">
    <source>
        <dbReference type="SAM" id="MobiDB-lite"/>
    </source>
</evidence>
<sequence length="345" mass="36884">MTDMSPCRLCAAPFPPVIVRIVGAPTLPALPEFEDKWPNFLDSPLSPLPHPSRSAKKQYYRLFPHQRAMPPTPPSSPRRLKPVSSDITAYDLHALSSISPMEQLFLVTPSSDTSSLSDPSIHSPSDEDDDYDTSGFPSWHNSYDFLATPSASPTELSPLYRCNSPSKFAFDISSMPPPPIPPRSPSLNSGDTTKSSRHPAPRPQAGPPLHFAAPRRAPPLVAPAFRHRATPPLPPLSRPGFAPPATIPPLHPSSYSTNTSPLSLSLPPSPLARAVPLPTSPVLAEKSVFDHEEEGVKGLKGVKARFHKHGAASGAQGGRRKSAGEVVKGIFGGWSEKGGRGGKGT</sequence>
<evidence type="ECO:0000313" key="2">
    <source>
        <dbReference type="EMBL" id="OAF58982.1"/>
    </source>
</evidence>
<dbReference type="OrthoDB" id="3438855at2759"/>
<name>A0A177AC36_9PEZI</name>